<proteinExistence type="predicted"/>
<sequence>MVNLHTQPQLKPSSPRNPPVFGGFINKDTDTKSDSSKDSSDIKVVNQKAYNFETFLTDAGANQDDQHTWKVLTDAVFNNLTDLLLADHISMVDLTSLDLETGTTQNLVFQA</sequence>
<reference evidence="2" key="1">
    <citation type="submission" date="2013-11" db="EMBL/GenBank/DDBJ databases">
        <title>Genome sequence of the fusiform rust pathogen reveals effectors for host alternation and coevolution with pine.</title>
        <authorList>
            <consortium name="DOE Joint Genome Institute"/>
            <person name="Smith K."/>
            <person name="Pendleton A."/>
            <person name="Kubisiak T."/>
            <person name="Anderson C."/>
            <person name="Salamov A."/>
            <person name="Aerts A."/>
            <person name="Riley R."/>
            <person name="Clum A."/>
            <person name="Lindquist E."/>
            <person name="Ence D."/>
            <person name="Campbell M."/>
            <person name="Kronenberg Z."/>
            <person name="Feau N."/>
            <person name="Dhillon B."/>
            <person name="Hamelin R."/>
            <person name="Burleigh J."/>
            <person name="Smith J."/>
            <person name="Yandell M."/>
            <person name="Nelson C."/>
            <person name="Grigoriev I."/>
            <person name="Davis J."/>
        </authorList>
    </citation>
    <scope>NUCLEOTIDE SEQUENCE</scope>
    <source>
        <strain evidence="2">G11</strain>
    </source>
</reference>
<evidence type="ECO:0000313" key="3">
    <source>
        <dbReference type="Proteomes" id="UP000886653"/>
    </source>
</evidence>
<feature type="compositionally biased region" description="Polar residues" evidence="1">
    <location>
        <begin position="1"/>
        <end position="14"/>
    </location>
</feature>
<name>A0A9P6T7A7_9BASI</name>
<protein>
    <submittedName>
        <fullName evidence="2">Uncharacterized protein</fullName>
    </submittedName>
</protein>
<dbReference type="AlphaFoldDB" id="A0A9P6T7A7"/>
<organism evidence="2 3">
    <name type="scientific">Cronartium quercuum f. sp. fusiforme G11</name>
    <dbReference type="NCBI Taxonomy" id="708437"/>
    <lineage>
        <taxon>Eukaryota</taxon>
        <taxon>Fungi</taxon>
        <taxon>Dikarya</taxon>
        <taxon>Basidiomycota</taxon>
        <taxon>Pucciniomycotina</taxon>
        <taxon>Pucciniomycetes</taxon>
        <taxon>Pucciniales</taxon>
        <taxon>Coleosporiaceae</taxon>
        <taxon>Cronartium</taxon>
    </lineage>
</organism>
<evidence type="ECO:0000256" key="1">
    <source>
        <dbReference type="SAM" id="MobiDB-lite"/>
    </source>
</evidence>
<dbReference type="EMBL" id="MU167462">
    <property type="protein sequence ID" value="KAG0140243.1"/>
    <property type="molecule type" value="Genomic_DNA"/>
</dbReference>
<gene>
    <name evidence="2" type="ORF">CROQUDRAFT_100394</name>
</gene>
<evidence type="ECO:0000313" key="2">
    <source>
        <dbReference type="EMBL" id="KAG0140243.1"/>
    </source>
</evidence>
<feature type="compositionally biased region" description="Basic and acidic residues" evidence="1">
    <location>
        <begin position="27"/>
        <end position="40"/>
    </location>
</feature>
<comment type="caution">
    <text evidence="2">The sequence shown here is derived from an EMBL/GenBank/DDBJ whole genome shotgun (WGS) entry which is preliminary data.</text>
</comment>
<keyword evidence="3" id="KW-1185">Reference proteome</keyword>
<accession>A0A9P6T7A7</accession>
<feature type="region of interest" description="Disordered" evidence="1">
    <location>
        <begin position="1"/>
        <end position="40"/>
    </location>
</feature>
<dbReference type="Proteomes" id="UP000886653">
    <property type="component" value="Unassembled WGS sequence"/>
</dbReference>